<keyword evidence="3" id="KW-1185">Reference proteome</keyword>
<dbReference type="Proteomes" id="UP000273145">
    <property type="component" value="Chromosome"/>
</dbReference>
<protein>
    <recommendedName>
        <fullName evidence="1">SprT-like domain-containing protein</fullName>
    </recommendedName>
</protein>
<dbReference type="GO" id="GO:0006950">
    <property type="term" value="P:response to stress"/>
    <property type="evidence" value="ECO:0007669"/>
    <property type="project" value="UniProtKB-ARBA"/>
</dbReference>
<name>A0A3Q8S3A4_9BACL</name>
<dbReference type="Pfam" id="PF10263">
    <property type="entry name" value="SprT-like"/>
    <property type="match status" value="1"/>
</dbReference>
<proteinExistence type="predicted"/>
<sequence>MGNQNSLQVVIGKLEELFNVFNKQFFNNELQKPVITVSPDTTAGAYGWCTSWKAWKDDEDSDGYYEINMCAEHLNRPFEETCETLIHEMVHLLNLQNDVQDTSRSGTYHNKKFKVTAEQHGLIVEKDERYGWAFTRLNDEALKFVLSLDGQGFGLYRSKIPKVKTSSGSSSSRKYVCPSCGTIIRATKEVHVKCGDCEVEFEEEF</sequence>
<dbReference type="OrthoDB" id="9787302at2"/>
<dbReference type="AlphaFoldDB" id="A0A3Q8S3A4"/>
<evidence type="ECO:0000313" key="3">
    <source>
        <dbReference type="Proteomes" id="UP000273145"/>
    </source>
</evidence>
<dbReference type="InterPro" id="IPR006640">
    <property type="entry name" value="SprT-like_domain"/>
</dbReference>
<dbReference type="KEGG" id="plen:EIM92_00165"/>
<feature type="domain" description="SprT-like" evidence="1">
    <location>
        <begin position="14"/>
        <end position="120"/>
    </location>
</feature>
<reference evidence="2 3" key="1">
    <citation type="submission" date="2018-11" db="EMBL/GenBank/DDBJ databases">
        <title>Genome sequencing of Paenibacillus lentus DSM25539(T).</title>
        <authorList>
            <person name="Kook J.-K."/>
            <person name="Park S.-N."/>
            <person name="Lim Y.K."/>
        </authorList>
    </citation>
    <scope>NUCLEOTIDE SEQUENCE [LARGE SCALE GENOMIC DNA]</scope>
    <source>
        <strain evidence="2 3">DSM 25539</strain>
    </source>
</reference>
<evidence type="ECO:0000313" key="2">
    <source>
        <dbReference type="EMBL" id="AZK44802.1"/>
    </source>
</evidence>
<organism evidence="2 3">
    <name type="scientific">Paenibacillus lentus</name>
    <dbReference type="NCBI Taxonomy" id="1338368"/>
    <lineage>
        <taxon>Bacteria</taxon>
        <taxon>Bacillati</taxon>
        <taxon>Bacillota</taxon>
        <taxon>Bacilli</taxon>
        <taxon>Bacillales</taxon>
        <taxon>Paenibacillaceae</taxon>
        <taxon>Paenibacillus</taxon>
    </lineage>
</organism>
<dbReference type="RefSeq" id="WP_125080939.1">
    <property type="nucleotide sequence ID" value="NZ_CP034248.1"/>
</dbReference>
<accession>A0A3Q8S3A4</accession>
<dbReference type="EMBL" id="CP034248">
    <property type="protein sequence ID" value="AZK44802.1"/>
    <property type="molecule type" value="Genomic_DNA"/>
</dbReference>
<gene>
    <name evidence="2" type="ORF">EIM92_00165</name>
</gene>
<evidence type="ECO:0000259" key="1">
    <source>
        <dbReference type="Pfam" id="PF10263"/>
    </source>
</evidence>